<protein>
    <submittedName>
        <fullName evidence="2">Uncharacterized protein</fullName>
    </submittedName>
</protein>
<name>A0A8H6F924_9LECA</name>
<dbReference type="GeneID" id="59333355"/>
<comment type="caution">
    <text evidence="2">The sequence shown here is derived from an EMBL/GenBank/DDBJ whole genome shotgun (WGS) entry which is preliminary data.</text>
</comment>
<organism evidence="2 3">
    <name type="scientific">Letharia lupina</name>
    <dbReference type="NCBI Taxonomy" id="560253"/>
    <lineage>
        <taxon>Eukaryota</taxon>
        <taxon>Fungi</taxon>
        <taxon>Dikarya</taxon>
        <taxon>Ascomycota</taxon>
        <taxon>Pezizomycotina</taxon>
        <taxon>Lecanoromycetes</taxon>
        <taxon>OSLEUM clade</taxon>
        <taxon>Lecanoromycetidae</taxon>
        <taxon>Lecanorales</taxon>
        <taxon>Lecanorineae</taxon>
        <taxon>Parmeliaceae</taxon>
        <taxon>Letharia</taxon>
    </lineage>
</organism>
<evidence type="ECO:0000256" key="1">
    <source>
        <dbReference type="SAM" id="MobiDB-lite"/>
    </source>
</evidence>
<dbReference type="RefSeq" id="XP_037148559.1">
    <property type="nucleotide sequence ID" value="XM_037295861.1"/>
</dbReference>
<dbReference type="SUPFAM" id="SSF51197">
    <property type="entry name" value="Clavaminate synthase-like"/>
    <property type="match status" value="1"/>
</dbReference>
<dbReference type="InterPro" id="IPR027443">
    <property type="entry name" value="IPNS-like_sf"/>
</dbReference>
<gene>
    <name evidence="2" type="ORF">HO133_004949</name>
</gene>
<dbReference type="Proteomes" id="UP000593566">
    <property type="component" value="Unassembled WGS sequence"/>
</dbReference>
<accession>A0A8H6F924</accession>
<proteinExistence type="predicted"/>
<evidence type="ECO:0000313" key="3">
    <source>
        <dbReference type="Proteomes" id="UP000593566"/>
    </source>
</evidence>
<keyword evidence="3" id="KW-1185">Reference proteome</keyword>
<feature type="region of interest" description="Disordered" evidence="1">
    <location>
        <begin position="1"/>
        <end position="21"/>
    </location>
</feature>
<sequence length="349" mass="37901">MPFPKGLTSPPSPASSRNSEPSSWVANVAASQGLNAKITIVSFHGLFRNLAAAKLMMSQACRHDGIFYLDMTGEDARTPLDELSIAKFLENSKELHALSDVEKLGFELDNILPLGTTGYKAAGKFHGVLAGDYPLEEDWLITGNAVDDPAHFRAHLPPPLFDKLFDFYAIARFHFIGLSLLDHLAVALSSKDLRAAHTDGHSNMSSFILTKCIATTQSPADNVEAHTDPGTLLILFNPPPSLHLFRPADPRQPTSKPRYIPISPPAGSAAVVVGDALSFLSRGRLQAARMAMVSAKGMDNVEEWHSVAYRLGPDEKATLVDLKKVKWPACDWHAARMGVEAEAEADETL</sequence>
<evidence type="ECO:0000313" key="2">
    <source>
        <dbReference type="EMBL" id="KAF6219124.1"/>
    </source>
</evidence>
<reference evidence="2 3" key="1">
    <citation type="journal article" date="2020" name="Genomics">
        <title>Complete, high-quality genomes from long-read metagenomic sequencing of two wolf lichen thalli reveals enigmatic genome architecture.</title>
        <authorList>
            <person name="McKenzie S.K."/>
            <person name="Walston R.F."/>
            <person name="Allen J.L."/>
        </authorList>
    </citation>
    <scope>NUCLEOTIDE SEQUENCE [LARGE SCALE GENOMIC DNA]</scope>
    <source>
        <strain evidence="2">WasteWater1</strain>
    </source>
</reference>
<dbReference type="AlphaFoldDB" id="A0A8H6F924"/>
<dbReference type="EMBL" id="JACCJB010000020">
    <property type="protein sequence ID" value="KAF6219124.1"/>
    <property type="molecule type" value="Genomic_DNA"/>
</dbReference>
<dbReference type="Gene3D" id="2.60.120.330">
    <property type="entry name" value="B-lactam Antibiotic, Isopenicillin N Synthase, Chain"/>
    <property type="match status" value="1"/>
</dbReference>